<evidence type="ECO:0000313" key="2">
    <source>
        <dbReference type="Proteomes" id="UP000515703"/>
    </source>
</evidence>
<reference evidence="1 2" key="1">
    <citation type="submission" date="2020-08" db="EMBL/GenBank/DDBJ databases">
        <title>Draft genome sequencing of an Anaerocolumna strain isolated from anoxic soil subjected to BSD treatment.</title>
        <authorList>
            <person name="Uek A."/>
            <person name="Tonouchi A."/>
        </authorList>
    </citation>
    <scope>NUCLEOTIDE SEQUENCE [LARGE SCALE GENOMIC DNA]</scope>
    <source>
        <strain evidence="1 2">CTTW</strain>
    </source>
</reference>
<evidence type="ECO:0000313" key="1">
    <source>
        <dbReference type="EMBL" id="BCJ98408.1"/>
    </source>
</evidence>
<sequence>MSEAKAKVLEHLKMVPDDITSETEILNRLYMLLRLEHSKERVEVEGTLTDDELAAHFAEKREQTQRSLCN</sequence>
<keyword evidence="2" id="KW-1185">Reference proteome</keyword>
<name>A0A7I8DIU2_9FIRM</name>
<accession>A0A7I8DIU2</accession>
<dbReference type="KEGG" id="acht:bsdcttw_14490"/>
<dbReference type="AlphaFoldDB" id="A0A7I8DIU2"/>
<dbReference type="Proteomes" id="UP000515703">
    <property type="component" value="Chromosome"/>
</dbReference>
<dbReference type="RefSeq" id="WP_185258737.1">
    <property type="nucleotide sequence ID" value="NZ_AP023368.1"/>
</dbReference>
<proteinExistence type="predicted"/>
<reference evidence="1 2" key="2">
    <citation type="submission" date="2020-08" db="EMBL/GenBank/DDBJ databases">
        <authorList>
            <person name="Ueki A."/>
            <person name="Tonouchi A."/>
        </authorList>
    </citation>
    <scope>NUCLEOTIDE SEQUENCE [LARGE SCALE GENOMIC DNA]</scope>
    <source>
        <strain evidence="1 2">CTTW</strain>
    </source>
</reference>
<protein>
    <submittedName>
        <fullName evidence="1">Uncharacterized protein</fullName>
    </submittedName>
</protein>
<dbReference type="EMBL" id="AP023368">
    <property type="protein sequence ID" value="BCJ98408.1"/>
    <property type="molecule type" value="Genomic_DNA"/>
</dbReference>
<organism evidence="1 2">
    <name type="scientific">Anaerocolumna chitinilytica</name>
    <dbReference type="NCBI Taxonomy" id="1727145"/>
    <lineage>
        <taxon>Bacteria</taxon>
        <taxon>Bacillati</taxon>
        <taxon>Bacillota</taxon>
        <taxon>Clostridia</taxon>
        <taxon>Lachnospirales</taxon>
        <taxon>Lachnospiraceae</taxon>
        <taxon>Anaerocolumna</taxon>
    </lineage>
</organism>
<gene>
    <name evidence="1" type="ORF">bsdcttw_14490</name>
</gene>